<organism evidence="2 3">
    <name type="scientific">Clostridium fungisolvens</name>
    <dbReference type="NCBI Taxonomy" id="1604897"/>
    <lineage>
        <taxon>Bacteria</taxon>
        <taxon>Bacillati</taxon>
        <taxon>Bacillota</taxon>
        <taxon>Clostridia</taxon>
        <taxon>Eubacteriales</taxon>
        <taxon>Clostridiaceae</taxon>
        <taxon>Clostridium</taxon>
    </lineage>
</organism>
<dbReference type="InterPro" id="IPR014710">
    <property type="entry name" value="RmlC-like_jellyroll"/>
</dbReference>
<dbReference type="PANTHER" id="PTHR43698">
    <property type="entry name" value="RIBD C-TERMINAL DOMAIN CONTAINING PROTEIN"/>
    <property type="match status" value="1"/>
</dbReference>
<dbReference type="AlphaFoldDB" id="A0A6V8SKD1"/>
<protein>
    <recommendedName>
        <fullName evidence="1">Cupin type-2 domain-containing protein</fullName>
    </recommendedName>
</protein>
<gene>
    <name evidence="2" type="ORF">bsdtw1_03335</name>
</gene>
<dbReference type="Proteomes" id="UP000580568">
    <property type="component" value="Unassembled WGS sequence"/>
</dbReference>
<dbReference type="Gene3D" id="2.60.120.10">
    <property type="entry name" value="Jelly Rolls"/>
    <property type="match status" value="1"/>
</dbReference>
<dbReference type="InterPro" id="IPR013096">
    <property type="entry name" value="Cupin_2"/>
</dbReference>
<proteinExistence type="predicted"/>
<sequence>MNNLEELKAGTVFPMGEENKMFEKYFIGKSYLNMLTMERIGIGNVTFEPGCRNNWHIHHKGGQVLLCTAGRGYYQEWGKEPQELHAGDVVNIAPEVKHWHGAAPDSWFAHLAIEVPAEGASNEWLEPVSDEEYRGLK</sequence>
<accession>A0A6V8SKD1</accession>
<dbReference type="InterPro" id="IPR047263">
    <property type="entry name" value="HNL-like_cupin"/>
</dbReference>
<evidence type="ECO:0000313" key="3">
    <source>
        <dbReference type="Proteomes" id="UP000580568"/>
    </source>
</evidence>
<reference evidence="2 3" key="1">
    <citation type="submission" date="2020-07" db="EMBL/GenBank/DDBJ databases">
        <title>A new beta-1,3-glucan-decomposing anaerobic bacterium isolated from anoxic soil subjected to biological soil disinfestation.</title>
        <authorList>
            <person name="Ueki A."/>
            <person name="Tonouchi A."/>
        </authorList>
    </citation>
    <scope>NUCLEOTIDE SEQUENCE [LARGE SCALE GENOMIC DNA]</scope>
    <source>
        <strain evidence="2 3">TW1</strain>
    </source>
</reference>
<dbReference type="EMBL" id="BLZR01000001">
    <property type="protein sequence ID" value="GFP77221.1"/>
    <property type="molecule type" value="Genomic_DNA"/>
</dbReference>
<feature type="domain" description="Cupin type-2" evidence="1">
    <location>
        <begin position="45"/>
        <end position="103"/>
    </location>
</feature>
<dbReference type="PANTHER" id="PTHR43698:SF1">
    <property type="entry name" value="BLL4564 PROTEIN"/>
    <property type="match status" value="1"/>
</dbReference>
<dbReference type="InterPro" id="IPR011051">
    <property type="entry name" value="RmlC_Cupin_sf"/>
</dbReference>
<keyword evidence="3" id="KW-1185">Reference proteome</keyword>
<dbReference type="Pfam" id="PF07883">
    <property type="entry name" value="Cupin_2"/>
    <property type="match status" value="1"/>
</dbReference>
<name>A0A6V8SKD1_9CLOT</name>
<comment type="caution">
    <text evidence="2">The sequence shown here is derived from an EMBL/GenBank/DDBJ whole genome shotgun (WGS) entry which is preliminary data.</text>
</comment>
<dbReference type="CDD" id="cd02233">
    <property type="entry name" value="cupin_HNL-like"/>
    <property type="match status" value="1"/>
</dbReference>
<dbReference type="SUPFAM" id="SSF51182">
    <property type="entry name" value="RmlC-like cupins"/>
    <property type="match status" value="1"/>
</dbReference>
<evidence type="ECO:0000259" key="1">
    <source>
        <dbReference type="Pfam" id="PF07883"/>
    </source>
</evidence>
<evidence type="ECO:0000313" key="2">
    <source>
        <dbReference type="EMBL" id="GFP77221.1"/>
    </source>
</evidence>